<feature type="transmembrane region" description="Helical" evidence="7">
    <location>
        <begin position="103"/>
        <end position="127"/>
    </location>
</feature>
<feature type="transmembrane region" description="Helical" evidence="7">
    <location>
        <begin position="12"/>
        <end position="30"/>
    </location>
</feature>
<dbReference type="Gene3D" id="1.10.3720.10">
    <property type="entry name" value="MetI-like"/>
    <property type="match status" value="1"/>
</dbReference>
<comment type="caution">
    <text evidence="9">The sequence shown here is derived from an EMBL/GenBank/DDBJ whole genome shotgun (WGS) entry which is preliminary data.</text>
</comment>
<feature type="transmembrane region" description="Helical" evidence="7">
    <location>
        <begin position="139"/>
        <end position="161"/>
    </location>
</feature>
<protein>
    <submittedName>
        <fullName evidence="9">ABC transporter permease</fullName>
    </submittedName>
</protein>
<dbReference type="InterPro" id="IPR045621">
    <property type="entry name" value="BPD_transp_1_N"/>
</dbReference>
<comment type="subcellular location">
    <subcellularLocation>
        <location evidence="1 7">Cell membrane</location>
        <topology evidence="1 7">Multi-pass membrane protein</topology>
    </subcellularLocation>
</comment>
<dbReference type="PROSITE" id="PS50928">
    <property type="entry name" value="ABC_TM1"/>
    <property type="match status" value="1"/>
</dbReference>
<dbReference type="Proteomes" id="UP001500957">
    <property type="component" value="Unassembled WGS sequence"/>
</dbReference>
<dbReference type="Pfam" id="PF19300">
    <property type="entry name" value="BPD_transp_1_N"/>
    <property type="match status" value="1"/>
</dbReference>
<dbReference type="Pfam" id="PF00528">
    <property type="entry name" value="BPD_transp_1"/>
    <property type="match status" value="1"/>
</dbReference>
<dbReference type="PANTHER" id="PTHR43163">
    <property type="entry name" value="DIPEPTIDE TRANSPORT SYSTEM PERMEASE PROTEIN DPPB-RELATED"/>
    <property type="match status" value="1"/>
</dbReference>
<feature type="domain" description="ABC transmembrane type-1" evidence="8">
    <location>
        <begin position="99"/>
        <end position="300"/>
    </location>
</feature>
<dbReference type="RefSeq" id="WP_344608746.1">
    <property type="nucleotide sequence ID" value="NZ_BAAAHE010000047.1"/>
</dbReference>
<sequence>MVRTVLHRLGQAGVTLLGGALVVFVLLQVTPGDPALRILTARGQQDVAPEAVAAMRAELGLDDPFFVRLRDFLHGLLTGDLGTSWQTGRPVTDEFAGRMEATAILTVSALALAVLGSIALGLLAAAWPGRLPDLASRSVTLVCLVVPSFVFGILLLDVLVVELGFGRVIADGTWGTVGLPALTLALGSIAAWSRILRAGLLEAGSAPYLRVAQARGAGPARRLFVHQLPNALPAYLTLIGMESAFLLAGAPVVESVFTWPGIGRYTVQAVEARDMPVVTGFALLAIGLFVLTSLLVDLVNAWLDPRLRQEAT</sequence>
<dbReference type="CDD" id="cd06261">
    <property type="entry name" value="TM_PBP2"/>
    <property type="match status" value="1"/>
</dbReference>
<feature type="transmembrane region" description="Helical" evidence="7">
    <location>
        <begin position="173"/>
        <end position="192"/>
    </location>
</feature>
<evidence type="ECO:0000259" key="8">
    <source>
        <dbReference type="PROSITE" id="PS50928"/>
    </source>
</evidence>
<keyword evidence="3" id="KW-1003">Cell membrane</keyword>
<keyword evidence="2 7" id="KW-0813">Transport</keyword>
<evidence type="ECO:0000256" key="6">
    <source>
        <dbReference type="ARBA" id="ARBA00023136"/>
    </source>
</evidence>
<dbReference type="InterPro" id="IPR000515">
    <property type="entry name" value="MetI-like"/>
</dbReference>
<name>A0ABN1H9U0_9ACTN</name>
<reference evidence="9 10" key="1">
    <citation type="journal article" date="2019" name="Int. J. Syst. Evol. Microbiol.">
        <title>The Global Catalogue of Microorganisms (GCM) 10K type strain sequencing project: providing services to taxonomists for standard genome sequencing and annotation.</title>
        <authorList>
            <consortium name="The Broad Institute Genomics Platform"/>
            <consortium name="The Broad Institute Genome Sequencing Center for Infectious Disease"/>
            <person name="Wu L."/>
            <person name="Ma J."/>
        </authorList>
    </citation>
    <scope>NUCLEOTIDE SEQUENCE [LARGE SCALE GENOMIC DNA]</scope>
    <source>
        <strain evidence="9 10">JCM 10671</strain>
    </source>
</reference>
<dbReference type="SUPFAM" id="SSF161098">
    <property type="entry name" value="MetI-like"/>
    <property type="match status" value="1"/>
</dbReference>
<proteinExistence type="inferred from homology"/>
<evidence type="ECO:0000256" key="1">
    <source>
        <dbReference type="ARBA" id="ARBA00004651"/>
    </source>
</evidence>
<evidence type="ECO:0000256" key="7">
    <source>
        <dbReference type="RuleBase" id="RU363032"/>
    </source>
</evidence>
<keyword evidence="6 7" id="KW-0472">Membrane</keyword>
<dbReference type="EMBL" id="BAAAHE010000047">
    <property type="protein sequence ID" value="GAA0634695.1"/>
    <property type="molecule type" value="Genomic_DNA"/>
</dbReference>
<organism evidence="9 10">
    <name type="scientific">Sporichthya brevicatena</name>
    <dbReference type="NCBI Taxonomy" id="171442"/>
    <lineage>
        <taxon>Bacteria</taxon>
        <taxon>Bacillati</taxon>
        <taxon>Actinomycetota</taxon>
        <taxon>Actinomycetes</taxon>
        <taxon>Sporichthyales</taxon>
        <taxon>Sporichthyaceae</taxon>
        <taxon>Sporichthya</taxon>
    </lineage>
</organism>
<evidence type="ECO:0000256" key="4">
    <source>
        <dbReference type="ARBA" id="ARBA00022692"/>
    </source>
</evidence>
<gene>
    <name evidence="9" type="ORF">GCM10009547_43470</name>
</gene>
<keyword evidence="10" id="KW-1185">Reference proteome</keyword>
<feature type="transmembrane region" description="Helical" evidence="7">
    <location>
        <begin position="231"/>
        <end position="253"/>
    </location>
</feature>
<evidence type="ECO:0000313" key="9">
    <source>
        <dbReference type="EMBL" id="GAA0634695.1"/>
    </source>
</evidence>
<comment type="similarity">
    <text evidence="7">Belongs to the binding-protein-dependent transport system permease family.</text>
</comment>
<dbReference type="PANTHER" id="PTHR43163:SF6">
    <property type="entry name" value="DIPEPTIDE TRANSPORT SYSTEM PERMEASE PROTEIN DPPB-RELATED"/>
    <property type="match status" value="1"/>
</dbReference>
<evidence type="ECO:0000313" key="10">
    <source>
        <dbReference type="Proteomes" id="UP001500957"/>
    </source>
</evidence>
<dbReference type="InterPro" id="IPR035906">
    <property type="entry name" value="MetI-like_sf"/>
</dbReference>
<evidence type="ECO:0000256" key="3">
    <source>
        <dbReference type="ARBA" id="ARBA00022475"/>
    </source>
</evidence>
<evidence type="ECO:0000256" key="2">
    <source>
        <dbReference type="ARBA" id="ARBA00022448"/>
    </source>
</evidence>
<keyword evidence="5 7" id="KW-1133">Transmembrane helix</keyword>
<feature type="transmembrane region" description="Helical" evidence="7">
    <location>
        <begin position="281"/>
        <end position="303"/>
    </location>
</feature>
<accession>A0ABN1H9U0</accession>
<keyword evidence="4 7" id="KW-0812">Transmembrane</keyword>
<evidence type="ECO:0000256" key="5">
    <source>
        <dbReference type="ARBA" id="ARBA00022989"/>
    </source>
</evidence>